<feature type="compositionally biased region" description="Basic and acidic residues" evidence="1">
    <location>
        <begin position="11"/>
        <end position="22"/>
    </location>
</feature>
<feature type="compositionally biased region" description="Low complexity" evidence="1">
    <location>
        <begin position="1"/>
        <end position="10"/>
    </location>
</feature>
<feature type="region of interest" description="Disordered" evidence="1">
    <location>
        <begin position="1"/>
        <end position="193"/>
    </location>
</feature>
<protein>
    <submittedName>
        <fullName evidence="2">Uncharacterized protein</fullName>
    </submittedName>
</protein>
<keyword evidence="3" id="KW-1185">Reference proteome</keyword>
<proteinExistence type="predicted"/>
<dbReference type="InterPro" id="IPR022162">
    <property type="entry name" value="TRPC4AP"/>
</dbReference>
<evidence type="ECO:0000256" key="1">
    <source>
        <dbReference type="SAM" id="MobiDB-lite"/>
    </source>
</evidence>
<reference evidence="2 3" key="1">
    <citation type="journal article" date="2023" name="Commun. Biol.">
        <title>Genome analysis of Parmales, the sister group of diatoms, reveals the evolutionary specialization of diatoms from phago-mixotrophs to photoautotrophs.</title>
        <authorList>
            <person name="Ban H."/>
            <person name="Sato S."/>
            <person name="Yoshikawa S."/>
            <person name="Yamada K."/>
            <person name="Nakamura Y."/>
            <person name="Ichinomiya M."/>
            <person name="Sato N."/>
            <person name="Blanc-Mathieu R."/>
            <person name="Endo H."/>
            <person name="Kuwata A."/>
            <person name="Ogata H."/>
        </authorList>
    </citation>
    <scope>NUCLEOTIDE SEQUENCE [LARGE SCALE GENOMIC DNA]</scope>
</reference>
<gene>
    <name evidence="2" type="ORF">TeGR_g5552</name>
</gene>
<organism evidence="2 3">
    <name type="scientific">Tetraparma gracilis</name>
    <dbReference type="NCBI Taxonomy" id="2962635"/>
    <lineage>
        <taxon>Eukaryota</taxon>
        <taxon>Sar</taxon>
        <taxon>Stramenopiles</taxon>
        <taxon>Ochrophyta</taxon>
        <taxon>Bolidophyceae</taxon>
        <taxon>Parmales</taxon>
        <taxon>Triparmaceae</taxon>
        <taxon>Tetraparma</taxon>
    </lineage>
</organism>
<feature type="compositionally biased region" description="Low complexity" evidence="1">
    <location>
        <begin position="1040"/>
        <end position="1052"/>
    </location>
</feature>
<dbReference type="Proteomes" id="UP001165060">
    <property type="component" value="Unassembled WGS sequence"/>
</dbReference>
<feature type="compositionally biased region" description="Polar residues" evidence="1">
    <location>
        <begin position="136"/>
        <end position="150"/>
    </location>
</feature>
<feature type="compositionally biased region" description="Pro residues" evidence="1">
    <location>
        <begin position="157"/>
        <end position="171"/>
    </location>
</feature>
<feature type="compositionally biased region" description="Pro residues" evidence="1">
    <location>
        <begin position="115"/>
        <end position="132"/>
    </location>
</feature>
<sequence length="1266" mass="137881">MGNFGSSSSSSERDPVADKEPVADDEPSPPPPPSVAPGQPSEGVEDAAHRSPLPSPAFLTPNASDEQLCDAGAGGGGEDGVDDSVPEPRISPIPDEDLAPEPPHVEELSLDDSSPPFPSSPPSPQPPVPPRPYHTMTVNFSEPRTNLYVTSSSPSSPSTPPPHRSPSPGQPPRSSLSSRRNRPCHFPPPLPLPSSPLTAVPLLPSNMPHDAWLTEVLCPPYAKATLPSAKLSPLSFSSKNVAHHLLRRATCPSPSPPPPLSHPDPLFVRIPVLLPSSTKTNSPLSTLVSDLNSLRSHIAAERAEDITSSVAELLARLIDTSLSMRQQQREFSDPASSAQALARETFVQLGGADLLLSLFRPPFINTSDARDLEPGSFPLQHYQAYNDSLLLLRELSFLQPSFAANHIDQPFLTFLFTLLSHENLFDHAAGLIEEVLSLQSPAELFFIGEIPDLYSLMRGFTCRQAAYFCRVLALLVFEPEDRQAMENSQVLRSVDLLQLRRDRTSRANDTIDRNQAVLLGCEEFLPRMLDLMRILNFSPPLHALNAYHVIAHFPNVSDLLINLGLSEIEDWDDIERVLDLAGQQPYRDEDDAHAPPTQTPVIPTERARGSLVTMLERLSPQLTEGLTMAAVIAALNSAQELGVGVGGNVAGGGSFESIIYQMSVNQQRRREVETPLAAANECQFNALVLGPYQVELCFVLCTLLGGRRKIDLAAKLSELGVVDVLSSMFVRLAWGTNKSEDENRAEQGGIHGPGCECNPESALRVQFLRLLHNFCDRDCDNSFAKRAMLTKEETQTLGLVDGRRQAMLGGKPVGVVEAMSNMERHPDCPRGLLAKVVEVLIAEPADSKYKFWLASCIESYLRGATPVEQAYVASHLGLLDHLAEEILSDRIRVAGSLQTSFDLLAECTKGNAYVLTKLLRKMTEEQFSSVMLTCLTNLVDSNVFIRSLVLSLERDDYRKEQGRSAGGVQRMGADDGAGLDMGRSYLSHSWWDVVAFEGVGEEDGGGPDADLDWFLPNFVRSDDPPLPSPPSSPSSPPSSPSLATPTKPKTPALISLSPQGWVCSPGESDDSAAAVPPVPAAMARLRWFISKNQIRLLRELMSVVTLASVNHENICVINTTLVILIFTARKGPGEVAAVLQQIRDQEEDLGGVAAEGGEGAAAEGAGEVEVEVEVEGRKARSKPVLQNFRELCFFWSEYYTHRGRDRLSIEFSSHVRFAEWENMVKQLCADDGRGNSLLAAKIKLPRSPYTRPPASELRPPHGSLAV</sequence>
<feature type="region of interest" description="Disordered" evidence="1">
    <location>
        <begin position="1022"/>
        <end position="1056"/>
    </location>
</feature>
<dbReference type="Pfam" id="PF12463">
    <property type="entry name" value="DUF3689"/>
    <property type="match status" value="2"/>
</dbReference>
<dbReference type="PANTHER" id="PTHR31743:SF1">
    <property type="entry name" value="SHORT TRANSIENT RECEPTOR POTENTIAL CHANNEL 4-ASSOCIATED PROTEIN"/>
    <property type="match status" value="1"/>
</dbReference>
<dbReference type="EMBL" id="BRYB01002900">
    <property type="protein sequence ID" value="GMI27322.1"/>
    <property type="molecule type" value="Genomic_DNA"/>
</dbReference>
<feature type="compositionally biased region" description="Pro residues" evidence="1">
    <location>
        <begin position="1024"/>
        <end position="1039"/>
    </location>
</feature>
<dbReference type="PANTHER" id="PTHR31743">
    <property type="entry name" value="TRANSIENT RECEPTOR POTENTIAL CHANNEL 4-ASSOCIATED PROTEIN TCPC4AP"/>
    <property type="match status" value="1"/>
</dbReference>
<name>A0ABQ6MIU7_9STRA</name>
<evidence type="ECO:0000313" key="3">
    <source>
        <dbReference type="Proteomes" id="UP001165060"/>
    </source>
</evidence>
<comment type="caution">
    <text evidence="2">The sequence shown here is derived from an EMBL/GenBank/DDBJ whole genome shotgun (WGS) entry which is preliminary data.</text>
</comment>
<accession>A0ABQ6MIU7</accession>
<evidence type="ECO:0000313" key="2">
    <source>
        <dbReference type="EMBL" id="GMI27322.1"/>
    </source>
</evidence>